<dbReference type="Pfam" id="PF00059">
    <property type="entry name" value="Lectin_C"/>
    <property type="match status" value="1"/>
</dbReference>
<keyword evidence="1" id="KW-1015">Disulfide bond</keyword>
<dbReference type="CDD" id="cd00037">
    <property type="entry name" value="CLECT"/>
    <property type="match status" value="1"/>
</dbReference>
<dbReference type="SUPFAM" id="SSF56436">
    <property type="entry name" value="C-type lectin-like"/>
    <property type="match status" value="1"/>
</dbReference>
<dbReference type="PROSITE" id="PS50041">
    <property type="entry name" value="C_TYPE_LECTIN_2"/>
    <property type="match status" value="1"/>
</dbReference>
<dbReference type="Gene3D" id="3.10.100.10">
    <property type="entry name" value="Mannose-Binding Protein A, subunit A"/>
    <property type="match status" value="1"/>
</dbReference>
<dbReference type="PROSITE" id="PS00615">
    <property type="entry name" value="C_TYPE_LECTIN_1"/>
    <property type="match status" value="1"/>
</dbReference>
<dbReference type="Proteomes" id="UP001162162">
    <property type="component" value="Unassembled WGS sequence"/>
</dbReference>
<organism evidence="4 5">
    <name type="scientific">Aromia moschata</name>
    <dbReference type="NCBI Taxonomy" id="1265417"/>
    <lineage>
        <taxon>Eukaryota</taxon>
        <taxon>Metazoa</taxon>
        <taxon>Ecdysozoa</taxon>
        <taxon>Arthropoda</taxon>
        <taxon>Hexapoda</taxon>
        <taxon>Insecta</taxon>
        <taxon>Pterygota</taxon>
        <taxon>Neoptera</taxon>
        <taxon>Endopterygota</taxon>
        <taxon>Coleoptera</taxon>
        <taxon>Polyphaga</taxon>
        <taxon>Cucujiformia</taxon>
        <taxon>Chrysomeloidea</taxon>
        <taxon>Cerambycidae</taxon>
        <taxon>Cerambycinae</taxon>
        <taxon>Callichromatini</taxon>
        <taxon>Aromia</taxon>
    </lineage>
</organism>
<feature type="chain" id="PRO_5043933763" description="C-type lectin domain-containing protein" evidence="2">
    <location>
        <begin position="18"/>
        <end position="194"/>
    </location>
</feature>
<protein>
    <recommendedName>
        <fullName evidence="3">C-type lectin domain-containing protein</fullName>
    </recommendedName>
</protein>
<gene>
    <name evidence="4" type="ORF">NQ318_012958</name>
</gene>
<evidence type="ECO:0000256" key="1">
    <source>
        <dbReference type="ARBA" id="ARBA00023157"/>
    </source>
</evidence>
<evidence type="ECO:0000313" key="5">
    <source>
        <dbReference type="Proteomes" id="UP001162162"/>
    </source>
</evidence>
<dbReference type="PANTHER" id="PTHR22803">
    <property type="entry name" value="MANNOSE, PHOSPHOLIPASE, LECTIN RECEPTOR RELATED"/>
    <property type="match status" value="1"/>
</dbReference>
<dbReference type="SMART" id="SM00034">
    <property type="entry name" value="CLECT"/>
    <property type="match status" value="1"/>
</dbReference>
<evidence type="ECO:0000313" key="4">
    <source>
        <dbReference type="EMBL" id="KAJ8940559.1"/>
    </source>
</evidence>
<dbReference type="InterPro" id="IPR050111">
    <property type="entry name" value="C-type_lectin/snaclec_domain"/>
</dbReference>
<evidence type="ECO:0000256" key="2">
    <source>
        <dbReference type="SAM" id="SignalP"/>
    </source>
</evidence>
<dbReference type="EMBL" id="JAPWTK010000422">
    <property type="protein sequence ID" value="KAJ8940559.1"/>
    <property type="molecule type" value="Genomic_DNA"/>
</dbReference>
<feature type="signal peptide" evidence="2">
    <location>
        <begin position="1"/>
        <end position="17"/>
    </location>
</feature>
<feature type="domain" description="C-type lectin" evidence="3">
    <location>
        <begin position="46"/>
        <end position="167"/>
    </location>
</feature>
<keyword evidence="2" id="KW-0732">Signal</keyword>
<comment type="caution">
    <text evidence="4">The sequence shown here is derived from an EMBL/GenBank/DDBJ whole genome shotgun (WGS) entry which is preliminary data.</text>
</comment>
<name>A0AAV8XND7_9CUCU</name>
<proteinExistence type="predicted"/>
<evidence type="ECO:0000259" key="3">
    <source>
        <dbReference type="PROSITE" id="PS50041"/>
    </source>
</evidence>
<accession>A0AAV8XND7</accession>
<sequence>MLKIYWFCVFLLLGTRASKLIGYVEMTESEKGTVLDAAPRLHLQKLGNTYYYFGTVFKVNYFQALQFCNSENMSLLSVESLEESDFLFQRLRAFFGGTDYRFWTSGTILPDDTNWVWLSTGNPIIYTNWLPKQPDNTRNDKCLELRYGNNLMWNDVTCTTSNLVICEVTPPKDNSRILTSVANCNLTLINAPPE</sequence>
<keyword evidence="5" id="KW-1185">Reference proteome</keyword>
<dbReference type="InterPro" id="IPR018378">
    <property type="entry name" value="C-type_lectin_CS"/>
</dbReference>
<dbReference type="InterPro" id="IPR001304">
    <property type="entry name" value="C-type_lectin-like"/>
</dbReference>
<reference evidence="4" key="1">
    <citation type="journal article" date="2023" name="Insect Mol. Biol.">
        <title>Genome sequencing provides insights into the evolution of gene families encoding plant cell wall-degrading enzymes in longhorned beetles.</title>
        <authorList>
            <person name="Shin N.R."/>
            <person name="Okamura Y."/>
            <person name="Kirsch R."/>
            <person name="Pauchet Y."/>
        </authorList>
    </citation>
    <scope>NUCLEOTIDE SEQUENCE</scope>
    <source>
        <strain evidence="4">AMC_N1</strain>
    </source>
</reference>
<dbReference type="AlphaFoldDB" id="A0AAV8XND7"/>
<dbReference type="InterPro" id="IPR016187">
    <property type="entry name" value="CTDL_fold"/>
</dbReference>
<dbReference type="InterPro" id="IPR016186">
    <property type="entry name" value="C-type_lectin-like/link_sf"/>
</dbReference>